<comment type="caution">
    <text evidence="2">The sequence shown here is derived from an EMBL/GenBank/DDBJ whole genome shotgun (WGS) entry which is preliminary data.</text>
</comment>
<dbReference type="Proteomes" id="UP001066276">
    <property type="component" value="Chromosome 2_1"/>
</dbReference>
<dbReference type="EMBL" id="JANPWB010000003">
    <property type="protein sequence ID" value="KAJ1203015.1"/>
    <property type="molecule type" value="Genomic_DNA"/>
</dbReference>
<accession>A0AAV7VMY6</accession>
<proteinExistence type="predicted"/>
<evidence type="ECO:0000313" key="3">
    <source>
        <dbReference type="Proteomes" id="UP001066276"/>
    </source>
</evidence>
<keyword evidence="3" id="KW-1185">Reference proteome</keyword>
<feature type="compositionally biased region" description="Polar residues" evidence="1">
    <location>
        <begin position="10"/>
        <end position="23"/>
    </location>
</feature>
<sequence>MGKDGASRQPRASQQRIDQYATQTPPPPRMWEIWRLGRRHLMVEARLCPVLRWENHRILVFPDYTREIQARRRSYEHVKQKLRSMQLTYMLLFPARLKVLMDERSFFFESPETAWGWLTEEGRVAWKGPLRSGRGSPALGPAAHAGKQEDAVTPGPVAGGGAAQVAQLN</sequence>
<dbReference type="AlphaFoldDB" id="A0AAV7VMY6"/>
<organism evidence="2 3">
    <name type="scientific">Pleurodeles waltl</name>
    <name type="common">Iberian ribbed newt</name>
    <dbReference type="NCBI Taxonomy" id="8319"/>
    <lineage>
        <taxon>Eukaryota</taxon>
        <taxon>Metazoa</taxon>
        <taxon>Chordata</taxon>
        <taxon>Craniata</taxon>
        <taxon>Vertebrata</taxon>
        <taxon>Euteleostomi</taxon>
        <taxon>Amphibia</taxon>
        <taxon>Batrachia</taxon>
        <taxon>Caudata</taxon>
        <taxon>Salamandroidea</taxon>
        <taxon>Salamandridae</taxon>
        <taxon>Pleurodelinae</taxon>
        <taxon>Pleurodeles</taxon>
    </lineage>
</organism>
<dbReference type="Gene3D" id="3.30.250.20">
    <property type="entry name" value="L1 transposable element, C-terminal domain"/>
    <property type="match status" value="1"/>
</dbReference>
<reference evidence="2" key="1">
    <citation type="journal article" date="2022" name="bioRxiv">
        <title>Sequencing and chromosome-scale assembly of the giantPleurodeles waltlgenome.</title>
        <authorList>
            <person name="Brown T."/>
            <person name="Elewa A."/>
            <person name="Iarovenko S."/>
            <person name="Subramanian E."/>
            <person name="Araus A.J."/>
            <person name="Petzold A."/>
            <person name="Susuki M."/>
            <person name="Suzuki K.-i.T."/>
            <person name="Hayashi T."/>
            <person name="Toyoda A."/>
            <person name="Oliveira C."/>
            <person name="Osipova E."/>
            <person name="Leigh N.D."/>
            <person name="Simon A."/>
            <person name="Yun M.H."/>
        </authorList>
    </citation>
    <scope>NUCLEOTIDE SEQUENCE</scope>
    <source>
        <strain evidence="2">20211129_DDA</strain>
        <tissue evidence="2">Liver</tissue>
    </source>
</reference>
<protein>
    <submittedName>
        <fullName evidence="2">Uncharacterized protein</fullName>
    </submittedName>
</protein>
<evidence type="ECO:0000256" key="1">
    <source>
        <dbReference type="SAM" id="MobiDB-lite"/>
    </source>
</evidence>
<gene>
    <name evidence="2" type="ORF">NDU88_006810</name>
</gene>
<name>A0AAV7VMY6_PLEWA</name>
<evidence type="ECO:0000313" key="2">
    <source>
        <dbReference type="EMBL" id="KAJ1203015.1"/>
    </source>
</evidence>
<feature type="region of interest" description="Disordered" evidence="1">
    <location>
        <begin position="136"/>
        <end position="169"/>
    </location>
</feature>
<dbReference type="InterPro" id="IPR042566">
    <property type="entry name" value="L1_C"/>
</dbReference>
<feature type="region of interest" description="Disordered" evidence="1">
    <location>
        <begin position="1"/>
        <end position="24"/>
    </location>
</feature>